<dbReference type="PANTHER" id="PTHR48073">
    <property type="entry name" value="O-SUCCINYLBENZOATE SYNTHASE-RELATED"/>
    <property type="match status" value="1"/>
</dbReference>
<evidence type="ECO:0000256" key="7">
    <source>
        <dbReference type="PIRSR" id="PIRSR634603-3"/>
    </source>
</evidence>
<dbReference type="Proteomes" id="UP000602050">
    <property type="component" value="Unassembled WGS sequence"/>
</dbReference>
<dbReference type="InterPro" id="IPR036849">
    <property type="entry name" value="Enolase-like_C_sf"/>
</dbReference>
<feature type="binding site" evidence="7">
    <location>
        <position position="189"/>
    </location>
    <ligand>
        <name>Mg(2+)</name>
        <dbReference type="ChEBI" id="CHEBI:18420"/>
    </ligand>
</feature>
<dbReference type="SUPFAM" id="SSF51604">
    <property type="entry name" value="Enolase C-terminal domain-like"/>
    <property type="match status" value="1"/>
</dbReference>
<dbReference type="SFLD" id="SFLDS00001">
    <property type="entry name" value="Enolase"/>
    <property type="match status" value="1"/>
</dbReference>
<dbReference type="EC" id="5.1.1.-" evidence="8"/>
<keyword evidence="4 8" id="KW-0413">Isomerase</keyword>
<evidence type="ECO:0000256" key="6">
    <source>
        <dbReference type="PIRSR" id="PIRSR634603-2"/>
    </source>
</evidence>
<evidence type="ECO:0000259" key="9">
    <source>
        <dbReference type="SMART" id="SM00922"/>
    </source>
</evidence>
<dbReference type="SMART" id="SM00922">
    <property type="entry name" value="MR_MLE"/>
    <property type="match status" value="1"/>
</dbReference>
<accession>A0A8J2X9X2</accession>
<organism evidence="10 11">
    <name type="scientific">Compostibacillus humi</name>
    <dbReference type="NCBI Taxonomy" id="1245525"/>
    <lineage>
        <taxon>Bacteria</taxon>
        <taxon>Bacillati</taxon>
        <taxon>Bacillota</taxon>
        <taxon>Bacilli</taxon>
        <taxon>Bacillales</taxon>
        <taxon>Bacillaceae</taxon>
        <taxon>Compostibacillus</taxon>
    </lineage>
</organism>
<evidence type="ECO:0000313" key="10">
    <source>
        <dbReference type="EMBL" id="GFZ85176.1"/>
    </source>
</evidence>
<evidence type="ECO:0000256" key="1">
    <source>
        <dbReference type="ARBA" id="ARBA00008031"/>
    </source>
</evidence>
<feature type="active site" description="Proton acceptor; specific for (S)-substrate epimerization" evidence="5">
    <location>
        <position position="266"/>
    </location>
</feature>
<feature type="binding site" evidence="7">
    <location>
        <position position="242"/>
    </location>
    <ligand>
        <name>Mg(2+)</name>
        <dbReference type="ChEBI" id="CHEBI:18420"/>
    </ligand>
</feature>
<feature type="domain" description="Mandelate racemase/muconate lactonizing enzyme C-terminal" evidence="9">
    <location>
        <begin position="140"/>
        <end position="238"/>
    </location>
</feature>
<sequence>MITNIVVRNAKYKLKEPFITAIRRVEEIETLTVVLETDEGIEGIGAASPTVQITGDTLESMKGAILGPIKEKIINQPLESLEYLTTAVRDACVGNTSAKAAVDIALYDLFAKKANMPLYKFLGGYRNQITTDMTLSIGEEKAMAKKAQSLIQDGFHTLKVKLGGTYEEDMSRMKLLRKTIGDDINLRIDANQNWDPKTAVRFIRELERENLNIELVEQPVKADDFEGLAYVTKQVETPIMADESLFSAKDAIRLIKMNACDLFNIKLMKTGGIREALAIADIAEAAGIPCMIGSMMESPISVSAAIQLGCAHRNIVFADMDAPLWLENLEEALESGNIDYRGSVIYCGE</sequence>
<feature type="binding site" evidence="6">
    <location>
        <position position="319"/>
    </location>
    <ligand>
        <name>substrate</name>
    </ligand>
</feature>
<keyword evidence="3 7" id="KW-0460">Magnesium</keyword>
<dbReference type="AlphaFoldDB" id="A0A8J2X9X2"/>
<reference evidence="10" key="1">
    <citation type="journal article" date="2014" name="Int. J. Syst. Evol. Microbiol.">
        <title>Complete genome sequence of Corynebacterium casei LMG S-19264T (=DSM 44701T), isolated from a smear-ripened cheese.</title>
        <authorList>
            <consortium name="US DOE Joint Genome Institute (JGI-PGF)"/>
            <person name="Walter F."/>
            <person name="Albersmeier A."/>
            <person name="Kalinowski J."/>
            <person name="Ruckert C."/>
        </authorList>
    </citation>
    <scope>NUCLEOTIDE SEQUENCE</scope>
    <source>
        <strain evidence="10">CGMCC 1.12360</strain>
    </source>
</reference>
<feature type="binding site" evidence="6">
    <location>
        <position position="294"/>
    </location>
    <ligand>
        <name>substrate</name>
    </ligand>
</feature>
<dbReference type="SFLD" id="SFLDF00009">
    <property type="entry name" value="o-succinylbenzoate_synthase"/>
    <property type="match status" value="1"/>
</dbReference>
<dbReference type="Gene3D" id="3.20.20.120">
    <property type="entry name" value="Enolase-like C-terminal domain"/>
    <property type="match status" value="1"/>
</dbReference>
<feature type="binding site" evidence="6">
    <location>
        <position position="134"/>
    </location>
    <ligand>
        <name>substrate</name>
    </ligand>
</feature>
<comment type="cofactor">
    <cofactor evidence="7 8">
        <name>Mg(2+)</name>
        <dbReference type="ChEBI" id="CHEBI:18420"/>
    </cofactor>
    <text evidence="7 8">Binds 1 Mg(2+) ion per subunit.</text>
</comment>
<dbReference type="InterPro" id="IPR029065">
    <property type="entry name" value="Enolase_C-like"/>
</dbReference>
<reference evidence="10" key="2">
    <citation type="submission" date="2020-09" db="EMBL/GenBank/DDBJ databases">
        <authorList>
            <person name="Sun Q."/>
            <person name="Zhou Y."/>
        </authorList>
    </citation>
    <scope>NUCLEOTIDE SEQUENCE</scope>
    <source>
        <strain evidence="10">CGMCC 1.12360</strain>
    </source>
</reference>
<comment type="similarity">
    <text evidence="1 8">Belongs to the mandelate racemase/muconate lactonizing enzyme family.</text>
</comment>
<name>A0A8J2X9X2_9BACI</name>
<dbReference type="PANTHER" id="PTHR48073:SF2">
    <property type="entry name" value="O-SUCCINYLBENZOATE SYNTHASE"/>
    <property type="match status" value="1"/>
</dbReference>
<dbReference type="InterPro" id="IPR013341">
    <property type="entry name" value="Mandelate_racemase_N_dom"/>
</dbReference>
<comment type="caution">
    <text evidence="10">The sequence shown here is derived from an EMBL/GenBank/DDBJ whole genome shotgun (WGS) entry which is preliminary data.</text>
</comment>
<feature type="binding site" evidence="7">
    <location>
        <position position="217"/>
    </location>
    <ligand>
        <name>Mg(2+)</name>
        <dbReference type="ChEBI" id="CHEBI:18420"/>
    </ligand>
</feature>
<keyword evidence="2 7" id="KW-0479">Metal-binding</keyword>
<evidence type="ECO:0000256" key="5">
    <source>
        <dbReference type="PIRSR" id="PIRSR634603-1"/>
    </source>
</evidence>
<dbReference type="RefSeq" id="WP_188392917.1">
    <property type="nucleotide sequence ID" value="NZ_BMEV01000060.1"/>
</dbReference>
<evidence type="ECO:0000256" key="3">
    <source>
        <dbReference type="ARBA" id="ARBA00022842"/>
    </source>
</evidence>
<dbReference type="InterPro" id="IPR029017">
    <property type="entry name" value="Enolase-like_N"/>
</dbReference>
<dbReference type="InterPro" id="IPR034603">
    <property type="entry name" value="Dipeptide_epimerase"/>
</dbReference>
<dbReference type="CDD" id="cd03319">
    <property type="entry name" value="L-Ala-DL-Glu_epimerase"/>
    <property type="match status" value="1"/>
</dbReference>
<dbReference type="GO" id="GO:0016855">
    <property type="term" value="F:racemase and epimerase activity, acting on amino acids and derivatives"/>
    <property type="evidence" value="ECO:0007669"/>
    <property type="project" value="UniProtKB-UniRule"/>
</dbReference>
<dbReference type="EMBL" id="BMEV01000060">
    <property type="protein sequence ID" value="GFZ85176.1"/>
    <property type="molecule type" value="Genomic_DNA"/>
</dbReference>
<dbReference type="SFLD" id="SFLDG00180">
    <property type="entry name" value="muconate_cycloisomerase"/>
    <property type="match status" value="1"/>
</dbReference>
<evidence type="ECO:0000313" key="11">
    <source>
        <dbReference type="Proteomes" id="UP000602050"/>
    </source>
</evidence>
<dbReference type="Gene3D" id="3.30.390.10">
    <property type="entry name" value="Enolase-like, N-terminal domain"/>
    <property type="match status" value="1"/>
</dbReference>
<evidence type="ECO:0000256" key="8">
    <source>
        <dbReference type="RuleBase" id="RU366006"/>
    </source>
</evidence>
<dbReference type="FunFam" id="3.30.390.10:FF:000009">
    <property type="entry name" value="Hydrophobic dipeptide epimerase"/>
    <property type="match status" value="1"/>
</dbReference>
<protein>
    <recommendedName>
        <fullName evidence="8">Dipeptide epimerase</fullName>
        <ecNumber evidence="8">5.1.1.-</ecNumber>
    </recommendedName>
</protein>
<dbReference type="Pfam" id="PF13378">
    <property type="entry name" value="MR_MLE_C"/>
    <property type="match status" value="1"/>
</dbReference>
<feature type="binding site" evidence="6">
    <location>
        <position position="23"/>
    </location>
    <ligand>
        <name>substrate</name>
    </ligand>
</feature>
<dbReference type="GO" id="GO:0000287">
    <property type="term" value="F:magnesium ion binding"/>
    <property type="evidence" value="ECO:0007669"/>
    <property type="project" value="UniProtKB-ARBA"/>
</dbReference>
<dbReference type="Pfam" id="PF02746">
    <property type="entry name" value="MR_MLE_N"/>
    <property type="match status" value="1"/>
</dbReference>
<gene>
    <name evidence="10" type="ORF">GCM10010978_26700</name>
</gene>
<feature type="binding site" evidence="6">
    <location>
        <position position="296"/>
    </location>
    <ligand>
        <name>substrate</name>
    </ligand>
</feature>
<dbReference type="GO" id="GO:0006518">
    <property type="term" value="P:peptide metabolic process"/>
    <property type="evidence" value="ECO:0007669"/>
    <property type="project" value="UniProtKB-ARBA"/>
</dbReference>
<evidence type="ECO:0000256" key="2">
    <source>
        <dbReference type="ARBA" id="ARBA00022723"/>
    </source>
</evidence>
<feature type="binding site" evidence="6">
    <location>
        <position position="159"/>
    </location>
    <ligand>
        <name>substrate</name>
    </ligand>
</feature>
<feature type="binding site" evidence="6">
    <location>
        <position position="321"/>
    </location>
    <ligand>
        <name>substrate</name>
    </ligand>
</feature>
<keyword evidence="11" id="KW-1185">Reference proteome</keyword>
<proteinExistence type="inferred from homology"/>
<evidence type="ECO:0000256" key="4">
    <source>
        <dbReference type="ARBA" id="ARBA00023235"/>
    </source>
</evidence>
<dbReference type="SUPFAM" id="SSF54826">
    <property type="entry name" value="Enolase N-terminal domain-like"/>
    <property type="match status" value="1"/>
</dbReference>
<feature type="active site" description="Proton acceptor; specific for (R)-substrate epimerization" evidence="5">
    <location>
        <position position="161"/>
    </location>
</feature>
<dbReference type="InterPro" id="IPR013342">
    <property type="entry name" value="Mandelate_racemase_C"/>
</dbReference>